<dbReference type="EMBL" id="CAMXCT020003898">
    <property type="protein sequence ID" value="CAL1160197.1"/>
    <property type="molecule type" value="Genomic_DNA"/>
</dbReference>
<dbReference type="Pfam" id="PF00702">
    <property type="entry name" value="Hydrolase"/>
    <property type="match status" value="1"/>
</dbReference>
<dbReference type="InterPro" id="IPR023214">
    <property type="entry name" value="HAD_sf"/>
</dbReference>
<evidence type="ECO:0000313" key="5">
    <source>
        <dbReference type="EMBL" id="CAL1160197.1"/>
    </source>
</evidence>
<keyword evidence="6" id="KW-0808">Transferase</keyword>
<accession>A0A9P1GDJ8</accession>
<dbReference type="GO" id="GO:0016787">
    <property type="term" value="F:hydrolase activity"/>
    <property type="evidence" value="ECO:0007669"/>
    <property type="project" value="UniProtKB-KW"/>
</dbReference>
<keyword evidence="2" id="KW-0175">Coiled coil</keyword>
<dbReference type="SUPFAM" id="SSF56784">
    <property type="entry name" value="HAD-like"/>
    <property type="match status" value="1"/>
</dbReference>
<evidence type="ECO:0000256" key="3">
    <source>
        <dbReference type="SAM" id="MobiDB-lite"/>
    </source>
</evidence>
<feature type="compositionally biased region" description="Basic and acidic residues" evidence="3">
    <location>
        <begin position="222"/>
        <end position="240"/>
    </location>
</feature>
<evidence type="ECO:0000313" key="7">
    <source>
        <dbReference type="Proteomes" id="UP001152797"/>
    </source>
</evidence>
<organism evidence="4">
    <name type="scientific">Cladocopium goreaui</name>
    <dbReference type="NCBI Taxonomy" id="2562237"/>
    <lineage>
        <taxon>Eukaryota</taxon>
        <taxon>Sar</taxon>
        <taxon>Alveolata</taxon>
        <taxon>Dinophyceae</taxon>
        <taxon>Suessiales</taxon>
        <taxon>Symbiodiniaceae</taxon>
        <taxon>Cladocopium</taxon>
    </lineage>
</organism>
<dbReference type="Gene3D" id="3.40.50.1000">
    <property type="entry name" value="HAD superfamily/HAD-like"/>
    <property type="match status" value="1"/>
</dbReference>
<dbReference type="OrthoDB" id="441210at2759"/>
<dbReference type="GO" id="GO:0016740">
    <property type="term" value="F:transferase activity"/>
    <property type="evidence" value="ECO:0007669"/>
    <property type="project" value="UniProtKB-KW"/>
</dbReference>
<dbReference type="InterPro" id="IPR051540">
    <property type="entry name" value="S-2-haloacid_dehalogenase"/>
</dbReference>
<dbReference type="SUPFAM" id="SSF57997">
    <property type="entry name" value="Tropomyosin"/>
    <property type="match status" value="1"/>
</dbReference>
<gene>
    <name evidence="4" type="ORF">C1SCF055_LOCUS32422</name>
</gene>
<evidence type="ECO:0000313" key="6">
    <source>
        <dbReference type="EMBL" id="CAL4794134.1"/>
    </source>
</evidence>
<protein>
    <submittedName>
        <fullName evidence="6">E3 ubiquitin-protein ligase CCNB1IP1 (Cyclin-B1-interacting protein 1) (RING-type E3 ubiquitin transferase CCNB1IP1)</fullName>
    </submittedName>
</protein>
<dbReference type="AlphaFoldDB" id="A0A9P1GDJ8"/>
<reference evidence="5" key="2">
    <citation type="submission" date="2024-04" db="EMBL/GenBank/DDBJ databases">
        <authorList>
            <person name="Chen Y."/>
            <person name="Shah S."/>
            <person name="Dougan E. K."/>
            <person name="Thang M."/>
            <person name="Chan C."/>
        </authorList>
    </citation>
    <scope>NUCLEOTIDE SEQUENCE [LARGE SCALE GENOMIC DNA]</scope>
</reference>
<evidence type="ECO:0000313" key="4">
    <source>
        <dbReference type="EMBL" id="CAI4006822.1"/>
    </source>
</evidence>
<keyword evidence="1" id="KW-0378">Hydrolase</keyword>
<feature type="coiled-coil region" evidence="2">
    <location>
        <begin position="131"/>
        <end position="193"/>
    </location>
</feature>
<proteinExistence type="predicted"/>
<dbReference type="Proteomes" id="UP001152797">
    <property type="component" value="Unassembled WGS sequence"/>
</dbReference>
<keyword evidence="7" id="KW-1185">Reference proteome</keyword>
<evidence type="ECO:0000256" key="1">
    <source>
        <dbReference type="ARBA" id="ARBA00022801"/>
    </source>
</evidence>
<feature type="region of interest" description="Disordered" evidence="3">
    <location>
        <begin position="206"/>
        <end position="262"/>
    </location>
</feature>
<dbReference type="EMBL" id="CAMXCT010003898">
    <property type="protein sequence ID" value="CAI4006822.1"/>
    <property type="molecule type" value="Genomic_DNA"/>
</dbReference>
<dbReference type="InterPro" id="IPR036412">
    <property type="entry name" value="HAD-like_sf"/>
</dbReference>
<dbReference type="Gene3D" id="1.20.120.710">
    <property type="entry name" value="Haloacid dehalogenase hydrolase-like domain"/>
    <property type="match status" value="1"/>
</dbReference>
<reference evidence="4" key="1">
    <citation type="submission" date="2022-10" db="EMBL/GenBank/DDBJ databases">
        <authorList>
            <person name="Chen Y."/>
            <person name="Dougan E. K."/>
            <person name="Chan C."/>
            <person name="Rhodes N."/>
            <person name="Thang M."/>
        </authorList>
    </citation>
    <scope>NUCLEOTIDE SEQUENCE</scope>
</reference>
<evidence type="ECO:0000256" key="2">
    <source>
        <dbReference type="SAM" id="Coils"/>
    </source>
</evidence>
<dbReference type="PANTHER" id="PTHR43316">
    <property type="entry name" value="HYDROLASE, HALOACID DELAHOGENASE-RELATED"/>
    <property type="match status" value="1"/>
</dbReference>
<comment type="caution">
    <text evidence="4">The sequence shown here is derived from an EMBL/GenBank/DDBJ whole genome shotgun (WGS) entry which is preliminary data.</text>
</comment>
<sequence>MAGMATDAMMPEDFHVLKCNWASKDGDCKNATDAQCWITSCQHVLCDEHARLAFANGDSCPICGYDGAKVMRVSREGRDQARKGLLPGLTPSEIMDSAARNIEFWVRQKALECEQRHERCLQMEKRCEEMSKLAEEQMQTYQMKCQQMEDMQLALQKKLDVLEADRNRAQLRIQTLQKDCSEAEMRYQHVQRQICELEGVLRTSTSKLAGLQTRPAPSLPISERHERHERHERPERHDPGKSLNLEGAWRGSTSMSPGPPMGATGAMGAMAMAMGHFSQPRKEVAPGSPKRVMQPPPPRFTPGYLSSARMPSGNPAGQLILHSTCHLGSNGHDLQMCGILRLLELRRVGYGVVSGLGTRRAAVVVSFDLDDTLWPVVPVVEEANQQIAKAHEELAAEEVFAAMRRLRRQPAWENSSYGDVRCAAYTELLGDKTAAEAVLQQWICARNEAGAIHLYSDVIPCLEGLASSGAMVGAITNGLSNPIEIPKLSEFFDFCVSAEEDRGPTRIGIRKGHLVPDDPSRNGFVIGHNWTMRTRS</sequence>
<name>A0A9P1GDJ8_9DINO</name>
<dbReference type="PANTHER" id="PTHR43316:SF8">
    <property type="entry name" value="HAD FAMILY HYDROLASE"/>
    <property type="match status" value="1"/>
</dbReference>
<dbReference type="EMBL" id="CAMXCT030003898">
    <property type="protein sequence ID" value="CAL4794134.1"/>
    <property type="molecule type" value="Genomic_DNA"/>
</dbReference>